<dbReference type="PANTHER" id="PTHR12329">
    <property type="entry name" value="BCL2-ASSOCIATED ATHANOGENE"/>
    <property type="match status" value="1"/>
</dbReference>
<evidence type="ECO:0000259" key="2">
    <source>
        <dbReference type="PROSITE" id="PS51035"/>
    </source>
</evidence>
<accession>A0AAN7P1A9</accession>
<sequence length="184" mass="21017">MENSCLNINDDSRRTVGTQTSFLNSEKQDCVTNGLEKVIVKQETNSFQNSNDEVQEKYKTEARAMGVIKSVLDSVEELRQQVENFSGSSIDDKDYKYLDEMMIRDLVTLDDLHSEGNIMIQQERRRAVQYIQKLMNVLDAKLRENREAVQRILQNLIPPSSPSPSSRSNNQDLVGKRICSVVTV</sequence>
<dbReference type="SUPFAM" id="SSF63491">
    <property type="entry name" value="BAG domain"/>
    <property type="match status" value="1"/>
</dbReference>
<dbReference type="GO" id="GO:0051087">
    <property type="term" value="F:protein-folding chaperone binding"/>
    <property type="evidence" value="ECO:0007669"/>
    <property type="project" value="InterPro"/>
</dbReference>
<dbReference type="GO" id="GO:0005634">
    <property type="term" value="C:nucleus"/>
    <property type="evidence" value="ECO:0007669"/>
    <property type="project" value="TreeGrafter"/>
</dbReference>
<evidence type="ECO:0000313" key="4">
    <source>
        <dbReference type="Proteomes" id="UP001353858"/>
    </source>
</evidence>
<comment type="caution">
    <text evidence="3">The sequence shown here is derived from an EMBL/GenBank/DDBJ whole genome shotgun (WGS) entry which is preliminary data.</text>
</comment>
<gene>
    <name evidence="3" type="ORF">RN001_014229</name>
</gene>
<evidence type="ECO:0000313" key="3">
    <source>
        <dbReference type="EMBL" id="KAK4874869.1"/>
    </source>
</evidence>
<dbReference type="GO" id="GO:0005829">
    <property type="term" value="C:cytosol"/>
    <property type="evidence" value="ECO:0007669"/>
    <property type="project" value="TreeGrafter"/>
</dbReference>
<proteinExistence type="predicted"/>
<dbReference type="PANTHER" id="PTHR12329:SF16">
    <property type="entry name" value="BAG FAMILY MOLECULAR CHAPERONE REGULATOR 1"/>
    <property type="match status" value="1"/>
</dbReference>
<evidence type="ECO:0000256" key="1">
    <source>
        <dbReference type="ARBA" id="ARBA00023186"/>
    </source>
</evidence>
<dbReference type="SMART" id="SM00264">
    <property type="entry name" value="BAG"/>
    <property type="match status" value="1"/>
</dbReference>
<dbReference type="Proteomes" id="UP001353858">
    <property type="component" value="Unassembled WGS sequence"/>
</dbReference>
<dbReference type="EMBL" id="JARPUR010000006">
    <property type="protein sequence ID" value="KAK4874869.1"/>
    <property type="molecule type" value="Genomic_DNA"/>
</dbReference>
<name>A0AAN7P1A9_9COLE</name>
<dbReference type="GO" id="GO:0016020">
    <property type="term" value="C:membrane"/>
    <property type="evidence" value="ECO:0007669"/>
    <property type="project" value="TreeGrafter"/>
</dbReference>
<keyword evidence="4" id="KW-1185">Reference proteome</keyword>
<dbReference type="InterPro" id="IPR003103">
    <property type="entry name" value="BAG_domain"/>
</dbReference>
<protein>
    <recommendedName>
        <fullName evidence="2">BAG domain-containing protein</fullName>
    </recommendedName>
</protein>
<dbReference type="InterPro" id="IPR039773">
    <property type="entry name" value="BAG_chaperone_regulator"/>
</dbReference>
<dbReference type="Gene3D" id="1.20.58.120">
    <property type="entry name" value="BAG domain"/>
    <property type="match status" value="1"/>
</dbReference>
<keyword evidence="1" id="KW-0143">Chaperone</keyword>
<dbReference type="Pfam" id="PF02179">
    <property type="entry name" value="BAG"/>
    <property type="match status" value="1"/>
</dbReference>
<organism evidence="3 4">
    <name type="scientific">Aquatica leii</name>
    <dbReference type="NCBI Taxonomy" id="1421715"/>
    <lineage>
        <taxon>Eukaryota</taxon>
        <taxon>Metazoa</taxon>
        <taxon>Ecdysozoa</taxon>
        <taxon>Arthropoda</taxon>
        <taxon>Hexapoda</taxon>
        <taxon>Insecta</taxon>
        <taxon>Pterygota</taxon>
        <taxon>Neoptera</taxon>
        <taxon>Endopterygota</taxon>
        <taxon>Coleoptera</taxon>
        <taxon>Polyphaga</taxon>
        <taxon>Elateriformia</taxon>
        <taxon>Elateroidea</taxon>
        <taxon>Lampyridae</taxon>
        <taxon>Luciolinae</taxon>
        <taxon>Aquatica</taxon>
    </lineage>
</organism>
<dbReference type="GO" id="GO:0050821">
    <property type="term" value="P:protein stabilization"/>
    <property type="evidence" value="ECO:0007669"/>
    <property type="project" value="TreeGrafter"/>
</dbReference>
<reference evidence="4" key="1">
    <citation type="submission" date="2023-01" db="EMBL/GenBank/DDBJ databases">
        <title>Key to firefly adult light organ development and bioluminescence: homeobox transcription factors regulate luciferase expression and transportation to peroxisome.</title>
        <authorList>
            <person name="Fu X."/>
        </authorList>
    </citation>
    <scope>NUCLEOTIDE SEQUENCE [LARGE SCALE GENOMIC DNA]</scope>
</reference>
<dbReference type="PROSITE" id="PS51035">
    <property type="entry name" value="BAG"/>
    <property type="match status" value="1"/>
</dbReference>
<dbReference type="GO" id="GO:0000774">
    <property type="term" value="F:adenyl-nucleotide exchange factor activity"/>
    <property type="evidence" value="ECO:0007669"/>
    <property type="project" value="TreeGrafter"/>
</dbReference>
<feature type="domain" description="BAG" evidence="2">
    <location>
        <begin position="68"/>
        <end position="142"/>
    </location>
</feature>
<dbReference type="AlphaFoldDB" id="A0AAN7P1A9"/>
<dbReference type="InterPro" id="IPR036533">
    <property type="entry name" value="BAG_dom_sf"/>
</dbReference>